<dbReference type="STRING" id="1122213.GCA_000423365_00347"/>
<sequence length="70" mass="8061">MRKKQAGALIKPQNIPAKALGDKQFSPKIVEKKLRYTRKVKFRKGRYDADQSPFCFAYMDGPFIFCDVCA</sequence>
<proteinExistence type="predicted"/>
<dbReference type="RefSeq" id="WP_117396195.1">
    <property type="nucleotide sequence ID" value="NZ_CP021330.1"/>
</dbReference>
<gene>
    <name evidence="1" type="ORF">MXMO3_02711</name>
</gene>
<dbReference type="KEGG" id="mmyr:MXMO3_02711"/>
<dbReference type="EMBL" id="CP021330">
    <property type="protein sequence ID" value="AVX05222.1"/>
    <property type="molecule type" value="Genomic_DNA"/>
</dbReference>
<dbReference type="Proteomes" id="UP000258927">
    <property type="component" value="Chromosome"/>
</dbReference>
<accession>A0A2R4MGS9</accession>
<organism evidence="1 2">
    <name type="scientific">Maritalea myrionectae</name>
    <dbReference type="NCBI Taxonomy" id="454601"/>
    <lineage>
        <taxon>Bacteria</taxon>
        <taxon>Pseudomonadati</taxon>
        <taxon>Pseudomonadota</taxon>
        <taxon>Alphaproteobacteria</taxon>
        <taxon>Hyphomicrobiales</taxon>
        <taxon>Devosiaceae</taxon>
        <taxon>Maritalea</taxon>
    </lineage>
</organism>
<evidence type="ECO:0000313" key="1">
    <source>
        <dbReference type="EMBL" id="AVX05222.1"/>
    </source>
</evidence>
<evidence type="ECO:0000313" key="2">
    <source>
        <dbReference type="Proteomes" id="UP000258927"/>
    </source>
</evidence>
<protein>
    <submittedName>
        <fullName evidence="1">Uncharacterized protein</fullName>
    </submittedName>
</protein>
<name>A0A2R4MGS9_9HYPH</name>
<keyword evidence="2" id="KW-1185">Reference proteome</keyword>
<reference evidence="1 2" key="1">
    <citation type="submission" date="2017-05" db="EMBL/GenBank/DDBJ databases">
        <title>Genome Analysis of Maritalea myrionectae HL2708#5.</title>
        <authorList>
            <consortium name="Cotde Inc.-PKNU"/>
            <person name="Jang D."/>
            <person name="Oh H.-M."/>
        </authorList>
    </citation>
    <scope>NUCLEOTIDE SEQUENCE [LARGE SCALE GENOMIC DNA]</scope>
    <source>
        <strain evidence="1 2">HL2708#5</strain>
    </source>
</reference>
<dbReference type="AlphaFoldDB" id="A0A2R4MGS9"/>